<sequence>MLSPPISVRYIRLIPVEWHNHISMRVEIYGCSGTVAIITRKNLDLIACTAARYQRFSRKWSWAASKKTRARGLLGSAKNLKPEFETFFDLLALTYSPTAPPSEMTTKAKNGREEGRPAASRGNRKTEGVNVLAVVLPVILSILIAALGVFYWKRRAKRNKDINSVAFQKGTDELNYAVNRIYDDGDEVVYHEF</sequence>
<dbReference type="EMBL" id="CALNXJ010000006">
    <property type="protein sequence ID" value="CAH3041633.1"/>
    <property type="molecule type" value="Genomic_DNA"/>
</dbReference>
<gene>
    <name evidence="4" type="ORF">PMEA_00029295</name>
</gene>
<dbReference type="Gene3D" id="2.60.120.260">
    <property type="entry name" value="Galactose-binding domain-like"/>
    <property type="match status" value="1"/>
</dbReference>
<organism evidence="4 5">
    <name type="scientific">Pocillopora meandrina</name>
    <dbReference type="NCBI Taxonomy" id="46732"/>
    <lineage>
        <taxon>Eukaryota</taxon>
        <taxon>Metazoa</taxon>
        <taxon>Cnidaria</taxon>
        <taxon>Anthozoa</taxon>
        <taxon>Hexacorallia</taxon>
        <taxon>Scleractinia</taxon>
        <taxon>Astrocoeniina</taxon>
        <taxon>Pocilloporidae</taxon>
        <taxon>Pocillopora</taxon>
    </lineage>
</organism>
<evidence type="ECO:0000259" key="3">
    <source>
        <dbReference type="PROSITE" id="PS50022"/>
    </source>
</evidence>
<proteinExistence type="predicted"/>
<dbReference type="InterPro" id="IPR008979">
    <property type="entry name" value="Galactose-bd-like_sf"/>
</dbReference>
<feature type="transmembrane region" description="Helical" evidence="2">
    <location>
        <begin position="131"/>
        <end position="152"/>
    </location>
</feature>
<protein>
    <recommendedName>
        <fullName evidence="3">F5/8 type C domain-containing protein</fullName>
    </recommendedName>
</protein>
<feature type="domain" description="F5/8 type C" evidence="3">
    <location>
        <begin position="1"/>
        <end position="31"/>
    </location>
</feature>
<evidence type="ECO:0000313" key="5">
    <source>
        <dbReference type="Proteomes" id="UP001159428"/>
    </source>
</evidence>
<keyword evidence="2" id="KW-0812">Transmembrane</keyword>
<dbReference type="PROSITE" id="PS50022">
    <property type="entry name" value="FA58C_3"/>
    <property type="match status" value="1"/>
</dbReference>
<name>A0AAU9W091_9CNID</name>
<keyword evidence="2" id="KW-1133">Transmembrane helix</keyword>
<evidence type="ECO:0000313" key="4">
    <source>
        <dbReference type="EMBL" id="CAH3041633.1"/>
    </source>
</evidence>
<accession>A0AAU9W091</accession>
<evidence type="ECO:0000256" key="2">
    <source>
        <dbReference type="SAM" id="Phobius"/>
    </source>
</evidence>
<dbReference type="SUPFAM" id="SSF49785">
    <property type="entry name" value="Galactose-binding domain-like"/>
    <property type="match status" value="1"/>
</dbReference>
<keyword evidence="2" id="KW-0472">Membrane</keyword>
<keyword evidence="5" id="KW-1185">Reference proteome</keyword>
<feature type="region of interest" description="Disordered" evidence="1">
    <location>
        <begin position="99"/>
        <end position="122"/>
    </location>
</feature>
<dbReference type="PROSITE" id="PS01286">
    <property type="entry name" value="FA58C_2"/>
    <property type="match status" value="1"/>
</dbReference>
<dbReference type="AlphaFoldDB" id="A0AAU9W091"/>
<dbReference type="Proteomes" id="UP001159428">
    <property type="component" value="Unassembled WGS sequence"/>
</dbReference>
<reference evidence="4 5" key="1">
    <citation type="submission" date="2022-05" db="EMBL/GenBank/DDBJ databases">
        <authorList>
            <consortium name="Genoscope - CEA"/>
            <person name="William W."/>
        </authorList>
    </citation>
    <scope>NUCLEOTIDE SEQUENCE [LARGE SCALE GENOMIC DNA]</scope>
</reference>
<dbReference type="InterPro" id="IPR000421">
    <property type="entry name" value="FA58C"/>
</dbReference>
<comment type="caution">
    <text evidence="4">The sequence shown here is derived from an EMBL/GenBank/DDBJ whole genome shotgun (WGS) entry which is preliminary data.</text>
</comment>
<evidence type="ECO:0000256" key="1">
    <source>
        <dbReference type="SAM" id="MobiDB-lite"/>
    </source>
</evidence>